<evidence type="ECO:0000256" key="1">
    <source>
        <dbReference type="SAM" id="MobiDB-lite"/>
    </source>
</evidence>
<name>A0ABM0Z6P8_CAMSA</name>
<dbReference type="Proteomes" id="UP000694864">
    <property type="component" value="Chromosome 5"/>
</dbReference>
<organism evidence="2 3">
    <name type="scientific">Camelina sativa</name>
    <name type="common">False flax</name>
    <name type="synonym">Myagrum sativum</name>
    <dbReference type="NCBI Taxonomy" id="90675"/>
    <lineage>
        <taxon>Eukaryota</taxon>
        <taxon>Viridiplantae</taxon>
        <taxon>Streptophyta</taxon>
        <taxon>Embryophyta</taxon>
        <taxon>Tracheophyta</taxon>
        <taxon>Spermatophyta</taxon>
        <taxon>Magnoliopsida</taxon>
        <taxon>eudicotyledons</taxon>
        <taxon>Gunneridae</taxon>
        <taxon>Pentapetalae</taxon>
        <taxon>rosids</taxon>
        <taxon>malvids</taxon>
        <taxon>Brassicales</taxon>
        <taxon>Brassicaceae</taxon>
        <taxon>Camelineae</taxon>
        <taxon>Camelina</taxon>
    </lineage>
</organism>
<evidence type="ECO:0000313" key="3">
    <source>
        <dbReference type="RefSeq" id="XP_010511191.1"/>
    </source>
</evidence>
<protein>
    <submittedName>
        <fullName evidence="3">Uncharacterized protein LOC104787325</fullName>
    </submittedName>
</protein>
<feature type="compositionally biased region" description="Gly residues" evidence="1">
    <location>
        <begin position="214"/>
        <end position="240"/>
    </location>
</feature>
<proteinExistence type="predicted"/>
<sequence length="324" mass="35782">MIVAWLMNTVEPTLRTTISMVDDAHILWEDLKLQFSVGNGPRVHELKSDLANCKQKEDSVMMFFGNLKKMWDELAVYKPLRSCSCGELAAQLEQDRDEERTHQFLMGLDDVRFGGIRSTLTNMLPMLKLSQVYQRVVRDKRQQSITCDKEERSEAVGFAVQAANQGRPGVFQYREKDTTCTHCGKYIHDIGDCFQIKGYPEWWGERGRNFGDSRGGVSRGGGRGRFGRGGGIAGSTGRGRGSSFARANVAQTSHDTVGSANSAQVHPVAHSAAAPQREGGFDRASLPHLSDDQWTALVGLLTKPKSGDSSSKLSGPYFEDVWCG</sequence>
<dbReference type="PANTHER" id="PTHR34222:SF28">
    <property type="entry name" value="CCHC-TYPE DOMAIN-CONTAINING PROTEIN"/>
    <property type="match status" value="1"/>
</dbReference>
<accession>A0ABM0Z6P8</accession>
<keyword evidence="2" id="KW-1185">Reference proteome</keyword>
<reference evidence="3" key="2">
    <citation type="submission" date="2025-08" db="UniProtKB">
        <authorList>
            <consortium name="RefSeq"/>
        </authorList>
    </citation>
    <scope>IDENTIFICATION</scope>
    <source>
        <tissue evidence="3">Leaf</tissue>
    </source>
</reference>
<dbReference type="PANTHER" id="PTHR34222">
    <property type="entry name" value="GAG_PRE-INTEGRS DOMAIN-CONTAINING PROTEIN"/>
    <property type="match status" value="1"/>
</dbReference>
<dbReference type="RefSeq" id="XP_010511191.1">
    <property type="nucleotide sequence ID" value="XM_010512889.2"/>
</dbReference>
<dbReference type="GeneID" id="104787325"/>
<reference evidence="2" key="1">
    <citation type="journal article" date="2014" name="Nat. Commun.">
        <title>The emerging biofuel crop Camelina sativa retains a highly undifferentiated hexaploid genome structure.</title>
        <authorList>
            <person name="Kagale S."/>
            <person name="Koh C."/>
            <person name="Nixon J."/>
            <person name="Bollina V."/>
            <person name="Clarke W.E."/>
            <person name="Tuteja R."/>
            <person name="Spillane C."/>
            <person name="Robinson S.J."/>
            <person name="Links M.G."/>
            <person name="Clarke C."/>
            <person name="Higgins E.E."/>
            <person name="Huebert T."/>
            <person name="Sharpe A.G."/>
            <person name="Parkin I.A."/>
        </authorList>
    </citation>
    <scope>NUCLEOTIDE SEQUENCE [LARGE SCALE GENOMIC DNA]</scope>
    <source>
        <strain evidence="2">cv. DH55</strain>
    </source>
</reference>
<evidence type="ECO:0000313" key="2">
    <source>
        <dbReference type="Proteomes" id="UP000694864"/>
    </source>
</evidence>
<gene>
    <name evidence="3" type="primary">LOC104787325</name>
</gene>
<feature type="region of interest" description="Disordered" evidence="1">
    <location>
        <begin position="214"/>
        <end position="242"/>
    </location>
</feature>